<keyword evidence="3" id="KW-1005">Bacterial flagellum biogenesis</keyword>
<dbReference type="AlphaFoldDB" id="A0AAW8R0H4"/>
<dbReference type="InterPro" id="IPR007809">
    <property type="entry name" value="FlgN-like"/>
</dbReference>
<dbReference type="SUPFAM" id="SSF140566">
    <property type="entry name" value="FlgN-like"/>
    <property type="match status" value="1"/>
</dbReference>
<dbReference type="Pfam" id="PF05130">
    <property type="entry name" value="FlgN"/>
    <property type="match status" value="1"/>
</dbReference>
<comment type="similarity">
    <text evidence="2">Belongs to the FlgN family.</text>
</comment>
<sequence>MMPSLLSAIDKQFEQLTSLKALLENELHLISSREPETLMGLLKEKEELLNQIESEDASIASLFEKAKANEENVEEAVAAMNKCNAIIHECKYLTQINAKSVEQGQLRLTHLRNLMMELRARESMTYDRSGKPTGDGSSKGFTA</sequence>
<protein>
    <submittedName>
        <fullName evidence="6">Flagellar export chaperone FlgN</fullName>
    </submittedName>
</protein>
<name>A0AAW8R0H4_9ALTE</name>
<reference evidence="6 7" key="1">
    <citation type="submission" date="2023-09" db="EMBL/GenBank/DDBJ databases">
        <authorList>
            <person name="Rey-Velasco X."/>
        </authorList>
    </citation>
    <scope>NUCLEOTIDE SEQUENCE [LARGE SCALE GENOMIC DNA]</scope>
    <source>
        <strain evidence="6 7">W409</strain>
    </source>
</reference>
<dbReference type="GO" id="GO:0044780">
    <property type="term" value="P:bacterial-type flagellum assembly"/>
    <property type="evidence" value="ECO:0007669"/>
    <property type="project" value="InterPro"/>
</dbReference>
<comment type="caution">
    <text evidence="6">The sequence shown here is derived from an EMBL/GenBank/DDBJ whole genome shotgun (WGS) entry which is preliminary data.</text>
</comment>
<evidence type="ECO:0000256" key="4">
    <source>
        <dbReference type="SAM" id="Coils"/>
    </source>
</evidence>
<keyword evidence="7" id="KW-1185">Reference proteome</keyword>
<evidence type="ECO:0000313" key="6">
    <source>
        <dbReference type="EMBL" id="MDT0582781.1"/>
    </source>
</evidence>
<evidence type="ECO:0000256" key="5">
    <source>
        <dbReference type="SAM" id="MobiDB-lite"/>
    </source>
</evidence>
<accession>A0AAW8R0H4</accession>
<evidence type="ECO:0000256" key="3">
    <source>
        <dbReference type="ARBA" id="ARBA00022795"/>
    </source>
</evidence>
<feature type="region of interest" description="Disordered" evidence="5">
    <location>
        <begin position="124"/>
        <end position="143"/>
    </location>
</feature>
<gene>
    <name evidence="6" type="primary">flgN</name>
    <name evidence="6" type="ORF">RM544_09525</name>
</gene>
<organism evidence="6 7">
    <name type="scientific">Brumicola blandensis</name>
    <dbReference type="NCBI Taxonomy" id="3075611"/>
    <lineage>
        <taxon>Bacteria</taxon>
        <taxon>Pseudomonadati</taxon>
        <taxon>Pseudomonadota</taxon>
        <taxon>Gammaproteobacteria</taxon>
        <taxon>Alteromonadales</taxon>
        <taxon>Alteromonadaceae</taxon>
        <taxon>Brumicola</taxon>
    </lineage>
</organism>
<dbReference type="EMBL" id="JAVRIE010000003">
    <property type="protein sequence ID" value="MDT0582781.1"/>
    <property type="molecule type" value="Genomic_DNA"/>
</dbReference>
<keyword evidence="4" id="KW-0175">Coiled coil</keyword>
<feature type="coiled-coil region" evidence="4">
    <location>
        <begin position="6"/>
        <end position="65"/>
    </location>
</feature>
<keyword evidence="6" id="KW-0969">Cilium</keyword>
<evidence type="ECO:0000256" key="2">
    <source>
        <dbReference type="ARBA" id="ARBA00007703"/>
    </source>
</evidence>
<evidence type="ECO:0000313" key="7">
    <source>
        <dbReference type="Proteomes" id="UP001249020"/>
    </source>
</evidence>
<keyword evidence="6" id="KW-0966">Cell projection</keyword>
<dbReference type="Proteomes" id="UP001249020">
    <property type="component" value="Unassembled WGS sequence"/>
</dbReference>
<dbReference type="Gene3D" id="1.20.58.300">
    <property type="entry name" value="FlgN-like"/>
    <property type="match status" value="1"/>
</dbReference>
<dbReference type="RefSeq" id="WP_311361557.1">
    <property type="nucleotide sequence ID" value="NZ_JAVRIE010000003.1"/>
</dbReference>
<proteinExistence type="inferred from homology"/>
<evidence type="ECO:0000256" key="1">
    <source>
        <dbReference type="ARBA" id="ARBA00002397"/>
    </source>
</evidence>
<keyword evidence="6" id="KW-0282">Flagellum</keyword>
<dbReference type="InterPro" id="IPR036679">
    <property type="entry name" value="FlgN-like_sf"/>
</dbReference>
<comment type="function">
    <text evidence="1">Required for the efficient initiation of filament assembly.</text>
</comment>